<dbReference type="InterPro" id="IPR027417">
    <property type="entry name" value="P-loop_NTPase"/>
</dbReference>
<keyword evidence="14" id="KW-1185">Reference proteome</keyword>
<accession>A0AAE0IE96</accession>
<dbReference type="Pfam" id="PF12513">
    <property type="entry name" value="SUV3_C"/>
    <property type="match status" value="1"/>
</dbReference>
<keyword evidence="9" id="KW-0809">Transit peptide</keyword>
<dbReference type="Proteomes" id="UP001286456">
    <property type="component" value="Unassembled WGS sequence"/>
</dbReference>
<dbReference type="FunFam" id="3.40.50.300:FF:000957">
    <property type="entry name" value="ATP-dependent RNA helicase SUV3L, mitochondrial"/>
    <property type="match status" value="1"/>
</dbReference>
<name>A0AAE0IE96_9PEZI</name>
<dbReference type="SUPFAM" id="SSF52540">
    <property type="entry name" value="P-loop containing nucleoside triphosphate hydrolases"/>
    <property type="match status" value="1"/>
</dbReference>
<dbReference type="InterPro" id="IPR022192">
    <property type="entry name" value="SUV3_C"/>
</dbReference>
<evidence type="ECO:0000313" key="13">
    <source>
        <dbReference type="EMBL" id="KAK3323407.1"/>
    </source>
</evidence>
<keyword evidence="5" id="KW-0547">Nucleotide-binding</keyword>
<keyword evidence="7" id="KW-0347">Helicase</keyword>
<dbReference type="PROSITE" id="PS51194">
    <property type="entry name" value="HELICASE_CTER"/>
    <property type="match status" value="1"/>
</dbReference>
<protein>
    <recommendedName>
        <fullName evidence="4">RNA helicase</fullName>
        <ecNumber evidence="4">3.6.4.13</ecNumber>
    </recommendedName>
</protein>
<sequence length="763" mass="86022">MKSMFATARACCSRSAVRGSSSSRLYCFRSFSSAAVPSITRYVSDKALRRGMQNDRAVTSFDKSRHHAAQAVKTNLKAFEMLVMSQFDRLLAVMGEWHPENHEYLSFNIKDQEHLDKELLRFRKDLRNAFMRAREKGETGRLENTLFWRLRNAFVKGDMAKEVAYAFQSFLLRDRFDEAATNMLLDLANNMRYPAEWFPATRMMKRTVHLHVGPTNSGKTYNALKALESASSGIYAGPLRLLAHEIYTRFTAKGKKCALITGEEQRVPEGADQWFSSCTVEMTPLNQRVDCAVIDEIQMIESEERGWAWTQAFLGVQAKEVHLCGEERSVGLIQELCQMIGDDCLVHKYERLNPLRTLNRSLGGSFKKLEKGDAVVSFTRVGLHAIKSGIEEATGRKCAIVYGSLPPETRAQQAALFNDPNNDYDFLAASDAIGMGLNLEIRRVIFETVQKFDGVAQRNLSVPEVKQISGRAGRYRTASHAIIASDPALDSALGGDAEAPAPAPGLVTTLDPEDLSEITRCLKAEAKPILTAGLKPPHYLLERFYSFFPDRTPFSFVIGRLWEMAMLDRRFHMCDARESLEIAQHIQSLAMSIEDRCVLLTAPCALSDATNVKVLKAFARCVADMTSGHLLDIPEVDIEVLDLDVDNMPITPEKYLMRLESLHKTITLYLWLSYRYSGIFQSQKLAFHVKALVEEKITLHLDNIGFQAERREKLRKEARLAAEKHRRKEEALLGREAVEEKAGHIITGPGQWVEEGHGEPLFQ</sequence>
<dbReference type="PANTHER" id="PTHR12131:SF1">
    <property type="entry name" value="ATP-DEPENDENT RNA HELICASE SUPV3L1, MITOCHONDRIAL-RELATED"/>
    <property type="match status" value="1"/>
</dbReference>
<comment type="caution">
    <text evidence="13">The sequence shown here is derived from an EMBL/GenBank/DDBJ whole genome shotgun (WGS) entry which is preliminary data.</text>
</comment>
<dbReference type="InterPro" id="IPR055206">
    <property type="entry name" value="DEXQc_SUV3"/>
</dbReference>
<dbReference type="GO" id="GO:0003724">
    <property type="term" value="F:RNA helicase activity"/>
    <property type="evidence" value="ECO:0007669"/>
    <property type="project" value="UniProtKB-EC"/>
</dbReference>
<dbReference type="Gene3D" id="3.40.50.300">
    <property type="entry name" value="P-loop containing nucleotide triphosphate hydrolases"/>
    <property type="match status" value="2"/>
</dbReference>
<evidence type="ECO:0000256" key="10">
    <source>
        <dbReference type="ARBA" id="ARBA00023128"/>
    </source>
</evidence>
<dbReference type="EC" id="3.6.4.13" evidence="4"/>
<feature type="domain" description="Helicase C-terminal" evidence="12">
    <location>
        <begin position="361"/>
        <end position="518"/>
    </location>
</feature>
<comment type="cofactor">
    <cofactor evidence="2">
        <name>Mg(2+)</name>
        <dbReference type="ChEBI" id="CHEBI:18420"/>
    </cofactor>
</comment>
<comment type="cofactor">
    <cofactor evidence="1">
        <name>Mn(2+)</name>
        <dbReference type="ChEBI" id="CHEBI:29035"/>
    </cofactor>
</comment>
<comment type="catalytic activity">
    <reaction evidence="11">
        <text>ATP + H2O = ADP + phosphate + H(+)</text>
        <dbReference type="Rhea" id="RHEA:13065"/>
        <dbReference type="ChEBI" id="CHEBI:15377"/>
        <dbReference type="ChEBI" id="CHEBI:15378"/>
        <dbReference type="ChEBI" id="CHEBI:30616"/>
        <dbReference type="ChEBI" id="CHEBI:43474"/>
        <dbReference type="ChEBI" id="CHEBI:456216"/>
        <dbReference type="EC" id="3.6.4.13"/>
    </reaction>
</comment>
<dbReference type="InterPro" id="IPR044774">
    <property type="entry name" value="Suv3_DEXQc"/>
</dbReference>
<keyword evidence="6 13" id="KW-0378">Hydrolase</keyword>
<dbReference type="InterPro" id="IPR050699">
    <property type="entry name" value="RNA-DNA_Helicase"/>
</dbReference>
<dbReference type="GO" id="GO:0005524">
    <property type="term" value="F:ATP binding"/>
    <property type="evidence" value="ECO:0007669"/>
    <property type="project" value="UniProtKB-KW"/>
</dbReference>
<dbReference type="GO" id="GO:0045025">
    <property type="term" value="C:mitochondrial degradosome"/>
    <property type="evidence" value="ECO:0007669"/>
    <property type="project" value="TreeGrafter"/>
</dbReference>
<evidence type="ECO:0000256" key="4">
    <source>
        <dbReference type="ARBA" id="ARBA00012552"/>
    </source>
</evidence>
<evidence type="ECO:0000256" key="11">
    <source>
        <dbReference type="ARBA" id="ARBA00047984"/>
    </source>
</evidence>
<dbReference type="CDD" id="cd18805">
    <property type="entry name" value="SF2_C_suv3"/>
    <property type="match status" value="1"/>
</dbReference>
<dbReference type="InterPro" id="IPR001650">
    <property type="entry name" value="Helicase_C-like"/>
</dbReference>
<dbReference type="CDD" id="cd17913">
    <property type="entry name" value="DEXQc_Suv3"/>
    <property type="match status" value="1"/>
</dbReference>
<dbReference type="EMBL" id="JAUEPO010000004">
    <property type="protein sequence ID" value="KAK3323407.1"/>
    <property type="molecule type" value="Genomic_DNA"/>
</dbReference>
<evidence type="ECO:0000256" key="9">
    <source>
        <dbReference type="ARBA" id="ARBA00022946"/>
    </source>
</evidence>
<dbReference type="PANTHER" id="PTHR12131">
    <property type="entry name" value="ATP-DEPENDENT RNA AND DNA HELICASE"/>
    <property type="match status" value="1"/>
</dbReference>
<evidence type="ECO:0000259" key="12">
    <source>
        <dbReference type="PROSITE" id="PS51194"/>
    </source>
</evidence>
<evidence type="ECO:0000256" key="2">
    <source>
        <dbReference type="ARBA" id="ARBA00001946"/>
    </source>
</evidence>
<dbReference type="Pfam" id="PF22527">
    <property type="entry name" value="DEXQc_Suv3"/>
    <property type="match status" value="1"/>
</dbReference>
<evidence type="ECO:0000256" key="6">
    <source>
        <dbReference type="ARBA" id="ARBA00022801"/>
    </source>
</evidence>
<dbReference type="Pfam" id="PF00271">
    <property type="entry name" value="Helicase_C"/>
    <property type="match status" value="1"/>
</dbReference>
<evidence type="ECO:0000256" key="1">
    <source>
        <dbReference type="ARBA" id="ARBA00001936"/>
    </source>
</evidence>
<dbReference type="FunFam" id="3.40.50.300:FF:000269">
    <property type="entry name" value="ATP-dependent RNA helicase SUPV3L1, mitochondrial"/>
    <property type="match status" value="1"/>
</dbReference>
<evidence type="ECO:0000256" key="3">
    <source>
        <dbReference type="ARBA" id="ARBA00004173"/>
    </source>
</evidence>
<comment type="subcellular location">
    <subcellularLocation>
        <location evidence="3">Mitochondrion</location>
    </subcellularLocation>
</comment>
<keyword evidence="8" id="KW-0067">ATP-binding</keyword>
<dbReference type="Pfam" id="PF18147">
    <property type="entry name" value="Suv3_C_1"/>
    <property type="match status" value="1"/>
</dbReference>
<dbReference type="GO" id="GO:0000965">
    <property type="term" value="P:mitochondrial RNA 3'-end processing"/>
    <property type="evidence" value="ECO:0007669"/>
    <property type="project" value="TreeGrafter"/>
</dbReference>
<dbReference type="Gene3D" id="1.20.58.1080">
    <property type="match status" value="1"/>
</dbReference>
<gene>
    <name evidence="13" type="ORF">B0T19DRAFT_425870</name>
</gene>
<dbReference type="AlphaFoldDB" id="A0AAE0IE96"/>
<dbReference type="Gene3D" id="1.20.272.40">
    <property type="match status" value="1"/>
</dbReference>
<keyword evidence="10" id="KW-0496">Mitochondrion</keyword>
<evidence type="ECO:0000256" key="8">
    <source>
        <dbReference type="ARBA" id="ARBA00022840"/>
    </source>
</evidence>
<organism evidence="13 14">
    <name type="scientific">Cercophora scortea</name>
    <dbReference type="NCBI Taxonomy" id="314031"/>
    <lineage>
        <taxon>Eukaryota</taxon>
        <taxon>Fungi</taxon>
        <taxon>Dikarya</taxon>
        <taxon>Ascomycota</taxon>
        <taxon>Pezizomycotina</taxon>
        <taxon>Sordariomycetes</taxon>
        <taxon>Sordariomycetidae</taxon>
        <taxon>Sordariales</taxon>
        <taxon>Lasiosphaeriaceae</taxon>
        <taxon>Cercophora</taxon>
    </lineage>
</organism>
<dbReference type="GO" id="GO:0016787">
    <property type="term" value="F:hydrolase activity"/>
    <property type="evidence" value="ECO:0007669"/>
    <property type="project" value="UniProtKB-KW"/>
</dbReference>
<reference evidence="13" key="1">
    <citation type="journal article" date="2023" name="Mol. Phylogenet. Evol.">
        <title>Genome-scale phylogeny and comparative genomics of the fungal order Sordariales.</title>
        <authorList>
            <person name="Hensen N."/>
            <person name="Bonometti L."/>
            <person name="Westerberg I."/>
            <person name="Brannstrom I.O."/>
            <person name="Guillou S."/>
            <person name="Cros-Aarteil S."/>
            <person name="Calhoun S."/>
            <person name="Haridas S."/>
            <person name="Kuo A."/>
            <person name="Mondo S."/>
            <person name="Pangilinan J."/>
            <person name="Riley R."/>
            <person name="LaButti K."/>
            <person name="Andreopoulos B."/>
            <person name="Lipzen A."/>
            <person name="Chen C."/>
            <person name="Yan M."/>
            <person name="Daum C."/>
            <person name="Ng V."/>
            <person name="Clum A."/>
            <person name="Steindorff A."/>
            <person name="Ohm R.A."/>
            <person name="Martin F."/>
            <person name="Silar P."/>
            <person name="Natvig D.O."/>
            <person name="Lalanne C."/>
            <person name="Gautier V."/>
            <person name="Ament-Velasquez S.L."/>
            <person name="Kruys A."/>
            <person name="Hutchinson M.I."/>
            <person name="Powell A.J."/>
            <person name="Barry K."/>
            <person name="Miller A.N."/>
            <person name="Grigoriev I.V."/>
            <person name="Debuchy R."/>
            <person name="Gladieux P."/>
            <person name="Hiltunen Thoren M."/>
            <person name="Johannesson H."/>
        </authorList>
    </citation>
    <scope>NUCLEOTIDE SEQUENCE</scope>
    <source>
        <strain evidence="13">SMH4131-1</strain>
    </source>
</reference>
<reference evidence="13" key="2">
    <citation type="submission" date="2023-06" db="EMBL/GenBank/DDBJ databases">
        <authorList>
            <consortium name="Lawrence Berkeley National Laboratory"/>
            <person name="Haridas S."/>
            <person name="Hensen N."/>
            <person name="Bonometti L."/>
            <person name="Westerberg I."/>
            <person name="Brannstrom I.O."/>
            <person name="Guillou S."/>
            <person name="Cros-Aarteil S."/>
            <person name="Calhoun S."/>
            <person name="Kuo A."/>
            <person name="Mondo S."/>
            <person name="Pangilinan J."/>
            <person name="Riley R."/>
            <person name="Labutti K."/>
            <person name="Andreopoulos B."/>
            <person name="Lipzen A."/>
            <person name="Chen C."/>
            <person name="Yanf M."/>
            <person name="Daum C."/>
            <person name="Ng V."/>
            <person name="Clum A."/>
            <person name="Steindorff A."/>
            <person name="Ohm R."/>
            <person name="Martin F."/>
            <person name="Silar P."/>
            <person name="Natvig D."/>
            <person name="Lalanne C."/>
            <person name="Gautier V."/>
            <person name="Ament-Velasquez S.L."/>
            <person name="Kruys A."/>
            <person name="Hutchinson M.I."/>
            <person name="Powell A.J."/>
            <person name="Barry K."/>
            <person name="Miller A.N."/>
            <person name="Grigoriev I.V."/>
            <person name="Debuchy R."/>
            <person name="Gladieux P."/>
            <person name="Thoren M.H."/>
            <person name="Johannesson H."/>
        </authorList>
    </citation>
    <scope>NUCLEOTIDE SEQUENCE</scope>
    <source>
        <strain evidence="13">SMH4131-1</strain>
    </source>
</reference>
<proteinExistence type="predicted"/>
<evidence type="ECO:0000313" key="14">
    <source>
        <dbReference type="Proteomes" id="UP001286456"/>
    </source>
</evidence>
<evidence type="ECO:0000256" key="7">
    <source>
        <dbReference type="ARBA" id="ARBA00022806"/>
    </source>
</evidence>
<dbReference type="InterPro" id="IPR041082">
    <property type="entry name" value="Suv3_C_1"/>
</dbReference>
<evidence type="ECO:0000256" key="5">
    <source>
        <dbReference type="ARBA" id="ARBA00022741"/>
    </source>
</evidence>
<dbReference type="SMART" id="SM00490">
    <property type="entry name" value="HELICc"/>
    <property type="match status" value="1"/>
</dbReference>